<keyword evidence="2" id="KW-0732">Signal</keyword>
<dbReference type="Proteomes" id="UP001221686">
    <property type="component" value="Unassembled WGS sequence"/>
</dbReference>
<evidence type="ECO:0000256" key="2">
    <source>
        <dbReference type="SAM" id="SignalP"/>
    </source>
</evidence>
<dbReference type="PROSITE" id="PS51257">
    <property type="entry name" value="PROKAR_LIPOPROTEIN"/>
    <property type="match status" value="1"/>
</dbReference>
<comment type="caution">
    <text evidence="3">The sequence shown here is derived from an EMBL/GenBank/DDBJ whole genome shotgun (WGS) entry which is preliminary data.</text>
</comment>
<feature type="compositionally biased region" description="Low complexity" evidence="1">
    <location>
        <begin position="44"/>
        <end position="89"/>
    </location>
</feature>
<evidence type="ECO:0008006" key="5">
    <source>
        <dbReference type="Google" id="ProtNLM"/>
    </source>
</evidence>
<protein>
    <recommendedName>
        <fullName evidence="5">Lipoprotein</fullName>
    </recommendedName>
</protein>
<evidence type="ECO:0000256" key="1">
    <source>
        <dbReference type="SAM" id="MobiDB-lite"/>
    </source>
</evidence>
<reference evidence="3 4" key="1">
    <citation type="submission" date="2022-11" db="EMBL/GenBank/DDBJ databases">
        <title>Minimal conservation of predation-associated metabolite biosynthetic gene clusters underscores biosynthetic potential of Myxococcota including descriptions for ten novel species: Archangium lansinium sp. nov., Myxococcus landrumus sp. nov., Nannocystis bai.</title>
        <authorList>
            <person name="Ahearne A."/>
            <person name="Stevens C."/>
            <person name="Dowd S."/>
        </authorList>
    </citation>
    <scope>NUCLEOTIDE SEQUENCE [LARGE SCALE GENOMIC DNA]</scope>
    <source>
        <strain evidence="3 4">BB15-2</strain>
    </source>
</reference>
<feature type="chain" id="PRO_5046901753" description="Lipoprotein" evidence="2">
    <location>
        <begin position="19"/>
        <end position="564"/>
    </location>
</feature>
<organism evidence="3 4">
    <name type="scientific">Nannocystis bainbridge</name>
    <dbReference type="NCBI Taxonomy" id="2995303"/>
    <lineage>
        <taxon>Bacteria</taxon>
        <taxon>Pseudomonadati</taxon>
        <taxon>Myxococcota</taxon>
        <taxon>Polyangia</taxon>
        <taxon>Nannocystales</taxon>
        <taxon>Nannocystaceae</taxon>
        <taxon>Nannocystis</taxon>
    </lineage>
</organism>
<proteinExistence type="predicted"/>
<dbReference type="EMBL" id="JAQNDL010000001">
    <property type="protein sequence ID" value="MDC0717774.1"/>
    <property type="molecule type" value="Genomic_DNA"/>
</dbReference>
<accession>A0ABT5DXD4</accession>
<evidence type="ECO:0000313" key="3">
    <source>
        <dbReference type="EMBL" id="MDC0717774.1"/>
    </source>
</evidence>
<keyword evidence="4" id="KW-1185">Reference proteome</keyword>
<sequence>MLRLAPVVLGLGPLIALAGCTLDWDRVSQQGHDLPSLTTGSTGDGATTPDASTSADASTADDGTTSGAATTVSTATSGGSASDGATGTTGDDDGKAVPVEVEVILNSPSPMLHVGEVQVSVWTSRPVASIDVFDGDVPLVLGAAPANPVHVFEVTSDVVPGDGTHTLRAVAHAADGVSGEGMEELMIDVQPGGSDVWPPYVKAGPINGFTSAAMLGNGIAVAGFFETNDDLEAVAVRVDGTKGQPEGSPIHLGPVAVSGGGRGPAIAVGDDDAAFVAWTFPDKGSTRWAVSRVKFGEPKEQTWIGLLGTSVNALIVVDDSLVLVGADEVKPGTHDLKVWWVSATGGEQQDERTFAASPAEDKLNDWDEVARGVALVGDEIVVVGERMTKNEDDVEVQRTVVLRYGLDGASLGAWTSPGELMDEDVAMAVAPLREGGFVVTGWGRDLGFKNRLLLTRWFTAAGAPGPVRIEPSSSDSVGYAVGEDREGKIIVAGAAVKPLQDADSWILAIPGPAGAPAWEVVRSGPGQGPDEAAGLAIDSWGYVYVAGSEFGGLQPQAFALRLYP</sequence>
<feature type="region of interest" description="Disordered" evidence="1">
    <location>
        <begin position="33"/>
        <end position="94"/>
    </location>
</feature>
<gene>
    <name evidence="3" type="ORF">POL25_12780</name>
</gene>
<evidence type="ECO:0000313" key="4">
    <source>
        <dbReference type="Proteomes" id="UP001221686"/>
    </source>
</evidence>
<dbReference type="RefSeq" id="WP_272086258.1">
    <property type="nucleotide sequence ID" value="NZ_JAQNDL010000001.1"/>
</dbReference>
<feature type="signal peptide" evidence="2">
    <location>
        <begin position="1"/>
        <end position="18"/>
    </location>
</feature>
<name>A0ABT5DXD4_9BACT</name>